<proteinExistence type="predicted"/>
<dbReference type="RefSeq" id="WP_379955270.1">
    <property type="nucleotide sequence ID" value="NZ_JAUYVI010000003.1"/>
</dbReference>
<dbReference type="Proteomes" id="UP001230156">
    <property type="component" value="Unassembled WGS sequence"/>
</dbReference>
<accession>A0ABU0YJD5</accession>
<evidence type="ECO:0000256" key="2">
    <source>
        <dbReference type="SAM" id="Phobius"/>
    </source>
</evidence>
<organism evidence="3 4">
    <name type="scientific">Dongia sedimenti</name>
    <dbReference type="NCBI Taxonomy" id="3064282"/>
    <lineage>
        <taxon>Bacteria</taxon>
        <taxon>Pseudomonadati</taxon>
        <taxon>Pseudomonadota</taxon>
        <taxon>Alphaproteobacteria</taxon>
        <taxon>Rhodospirillales</taxon>
        <taxon>Dongiaceae</taxon>
        <taxon>Dongia</taxon>
    </lineage>
</organism>
<evidence type="ECO:0000313" key="4">
    <source>
        <dbReference type="Proteomes" id="UP001230156"/>
    </source>
</evidence>
<evidence type="ECO:0000256" key="1">
    <source>
        <dbReference type="SAM" id="MobiDB-lite"/>
    </source>
</evidence>
<keyword evidence="2" id="KW-0812">Transmembrane</keyword>
<feature type="transmembrane region" description="Helical" evidence="2">
    <location>
        <begin position="41"/>
        <end position="62"/>
    </location>
</feature>
<evidence type="ECO:0000313" key="3">
    <source>
        <dbReference type="EMBL" id="MDQ7247832.1"/>
    </source>
</evidence>
<sequence length="65" mass="6949">MATYHADTEIRPDHEIGNTEGHQTMPVQEARSAETTGHVRIILAVSFALAVICLGIVMLSFAGGI</sequence>
<comment type="caution">
    <text evidence="3">The sequence shown here is derived from an EMBL/GenBank/DDBJ whole genome shotgun (WGS) entry which is preliminary data.</text>
</comment>
<protein>
    <submittedName>
        <fullName evidence="3">Uncharacterized protein</fullName>
    </submittedName>
</protein>
<keyword evidence="4" id="KW-1185">Reference proteome</keyword>
<dbReference type="EMBL" id="JAUYVI010000003">
    <property type="protein sequence ID" value="MDQ7247832.1"/>
    <property type="molecule type" value="Genomic_DNA"/>
</dbReference>
<keyword evidence="2" id="KW-0472">Membrane</keyword>
<keyword evidence="2" id="KW-1133">Transmembrane helix</keyword>
<feature type="compositionally biased region" description="Basic and acidic residues" evidence="1">
    <location>
        <begin position="1"/>
        <end position="17"/>
    </location>
</feature>
<name>A0ABU0YJD5_9PROT</name>
<reference evidence="4" key="1">
    <citation type="submission" date="2023-08" db="EMBL/GenBank/DDBJ databases">
        <title>Rhodospirillaceae gen. nov., a novel taxon isolated from the Yangtze River Yuezi River estuary sludge.</title>
        <authorList>
            <person name="Ruan L."/>
        </authorList>
    </citation>
    <scope>NUCLEOTIDE SEQUENCE [LARGE SCALE GENOMIC DNA]</scope>
    <source>
        <strain evidence="4">R-7</strain>
    </source>
</reference>
<gene>
    <name evidence="3" type="ORF">Q8A70_09150</name>
</gene>
<feature type="region of interest" description="Disordered" evidence="1">
    <location>
        <begin position="1"/>
        <end position="30"/>
    </location>
</feature>